<dbReference type="InterPro" id="IPR014457">
    <property type="entry name" value="UCP010260"/>
</dbReference>
<feature type="domain" description="DUF1990" evidence="1">
    <location>
        <begin position="28"/>
        <end position="70"/>
    </location>
</feature>
<protein>
    <recommendedName>
        <fullName evidence="1">DUF1990 domain-containing protein</fullName>
    </recommendedName>
</protein>
<organism evidence="2 3">
    <name type="scientific">Leifsonia kafniensis</name>
    <dbReference type="NCBI Taxonomy" id="475957"/>
    <lineage>
        <taxon>Bacteria</taxon>
        <taxon>Bacillati</taxon>
        <taxon>Actinomycetota</taxon>
        <taxon>Actinomycetes</taxon>
        <taxon>Micrococcales</taxon>
        <taxon>Microbacteriaceae</taxon>
        <taxon>Leifsonia</taxon>
    </lineage>
</organism>
<dbReference type="PANTHER" id="PTHR34202:SF1">
    <property type="entry name" value="UPF0548 PROTEIN"/>
    <property type="match status" value="1"/>
</dbReference>
<dbReference type="RefSeq" id="WP_345062047.1">
    <property type="nucleotide sequence ID" value="NZ_BAABCN010000002.1"/>
</dbReference>
<feature type="domain" description="DUF1990" evidence="1">
    <location>
        <begin position="106"/>
        <end position="208"/>
    </location>
</feature>
<dbReference type="InterPro" id="IPR018960">
    <property type="entry name" value="DUF1990"/>
</dbReference>
<evidence type="ECO:0000259" key="1">
    <source>
        <dbReference type="Pfam" id="PF09348"/>
    </source>
</evidence>
<comment type="caution">
    <text evidence="2">The sequence shown here is derived from an EMBL/GenBank/DDBJ whole genome shotgun (WGS) entry which is preliminary data.</text>
</comment>
<reference evidence="3" key="1">
    <citation type="journal article" date="2019" name="Int. J. Syst. Evol. Microbiol.">
        <title>The Global Catalogue of Microorganisms (GCM) 10K type strain sequencing project: providing services to taxonomists for standard genome sequencing and annotation.</title>
        <authorList>
            <consortium name="The Broad Institute Genomics Platform"/>
            <consortium name="The Broad Institute Genome Sequencing Center for Infectious Disease"/>
            <person name="Wu L."/>
            <person name="Ma J."/>
        </authorList>
    </citation>
    <scope>NUCLEOTIDE SEQUENCE [LARGE SCALE GENOMIC DNA]</scope>
    <source>
        <strain evidence="3">JCM 17021</strain>
    </source>
</reference>
<accession>A0ABP7K3S0</accession>
<sequence length="215" mass="23463">MRRATFTDASVTYGAIGGTLAPDLMIYPPKGHRPAEHTVRLGSGDERFRIASASLMSWGVQRGSGMEVTDLEIGTGMQYAGIVFDEDGTPSADQSHPVNEATFAEDGTPYIANGMTAKLKIQVGPMSVLAPVRVVYVIDEPNRIGFAYGTMVGHPESGEESFVVEKHDDDSVWLTIRSFSQPSTWKYRLVAPFLRFQQAKITKKYLHALHPSAGA</sequence>
<dbReference type="PIRSF" id="PIRSF010260">
    <property type="entry name" value="UCP010260"/>
    <property type="match status" value="1"/>
</dbReference>
<dbReference type="Proteomes" id="UP001501803">
    <property type="component" value="Unassembled WGS sequence"/>
</dbReference>
<dbReference type="PANTHER" id="PTHR34202">
    <property type="entry name" value="UPF0548 PROTEIN"/>
    <property type="match status" value="1"/>
</dbReference>
<keyword evidence="3" id="KW-1185">Reference proteome</keyword>
<gene>
    <name evidence="2" type="ORF">GCM10022381_05570</name>
</gene>
<evidence type="ECO:0000313" key="2">
    <source>
        <dbReference type="EMBL" id="GAA3864612.1"/>
    </source>
</evidence>
<name>A0ABP7K3S0_9MICO</name>
<proteinExistence type="predicted"/>
<dbReference type="Pfam" id="PF09348">
    <property type="entry name" value="DUF1990"/>
    <property type="match status" value="2"/>
</dbReference>
<evidence type="ECO:0000313" key="3">
    <source>
        <dbReference type="Proteomes" id="UP001501803"/>
    </source>
</evidence>
<dbReference type="EMBL" id="BAABCN010000002">
    <property type="protein sequence ID" value="GAA3864612.1"/>
    <property type="molecule type" value="Genomic_DNA"/>
</dbReference>